<dbReference type="InterPro" id="IPR013517">
    <property type="entry name" value="FG-GAP"/>
</dbReference>
<sequence length="1147" mass="115778">MSRLRSFAALVSLCMLVQASFALAESDLPERIVLAPDRSHRIDVQALKPGAQVQSLVPTPWQIEGGGANVKYGWSATTVGDVNADGYSDVIVTSDGSTSGTGAARLYLGGAGGLATSPVWSRTNFTLGPKAAPAGDVNGDSYGDFIVGWSDFFGTGAGSFNVYYGSFSGVPTGPFTRSGSVGSIGFSFNTAGDVNGDGYDDVVVGNPNVSCNGTASGTMEIYYGGASGLIQSNSVAYCPAVSNGAHFGYSVSTAGDINADGYDDVIAGAPDYHIGASPPGPLEGYVAVYLGGPSGLGGTFQVPPIRMSAVQVGCRYGFAVAGVGDFNGDGYADVAASAPNFGSSGVIEHGNVIIYSGGPSPSGSLTALWGGYDWSFYAHFGSALAPAGDVNGDGYADVAMSSPDIDNAFTDQGAVYVLYGRNGAPTAIQQFNGTMNGEHFGQSLGTAGDVDGDGFSDLIVGAFGFSNPEFQEGRAVLYRGTADAPQLSPQATMAGTQSFENVGWSVAGAGDVNGDGYDDAIVGAWLWDSPTFAWDVGRATVHLGGPAGLSATPSSSLEGTVIGAALGFNVAAAGDVNGDGYGDVIVGQPYNGLDAAKIYPGGPSGVSTTPIWTGTGATGSGYGTTVAGAGDVNGDGLSDVLVGAPLDDSFGTDSGRAYLYLGATGGMSTTPTRYFDGSQPGEHLGESVAGAGDLDGDGYSDIALGGPYYDAPSHGGPITDAGHILVYHGNTVNVEATPRTDLRGSSAMRFGSRVAGIGDANGDGYSDLAVSGPAYSATLTNQGRVLVYPGSPIGLNGGAPIWDIVGDDAEGQYGLSLAGAGDVNGDGRSDLLVGSFVYGVSDHGRASVYATVGSSTPFWTKWGDNAGDWFGFSAAGAGDVNGDGFADVIVGAAAMEAGGQDAGKAFVYLGNLTNGDDGIDRAFRLSSTSDLGPVAPRGSSRSTGKVRLTTIGRTAAGPSTLTMQYRLEPVGAGGVVTGSFGPVNTTTGPDGATAALGGSVQGLLSGKGYEVRARVRSNSPFFPGTSWMSPVMDGREVMDFRTASAATGAPIVSNDRALDLASPMPNPMRGATSLEFRLPEAAHATLTILDIAGREITTLADGVFTAGSHRVGWSGTDAEGHATAAGVYFAKLVTPSGERVQRLVRLR</sequence>
<keyword evidence="1 4" id="KW-0732">Signal</keyword>
<dbReference type="Gene3D" id="2.60.40.4070">
    <property type="match status" value="1"/>
</dbReference>
<keyword evidence="2" id="KW-0677">Repeat</keyword>
<dbReference type="PANTHER" id="PTHR23220:SF133">
    <property type="entry name" value="INTEGRIN ALPHA-PS2"/>
    <property type="match status" value="1"/>
</dbReference>
<dbReference type="GO" id="GO:0098609">
    <property type="term" value="P:cell-cell adhesion"/>
    <property type="evidence" value="ECO:0007669"/>
    <property type="project" value="TreeGrafter"/>
</dbReference>
<evidence type="ECO:0000313" key="7">
    <source>
        <dbReference type="Proteomes" id="UP000580839"/>
    </source>
</evidence>
<dbReference type="PANTHER" id="PTHR23220">
    <property type="entry name" value="INTEGRIN ALPHA"/>
    <property type="match status" value="1"/>
</dbReference>
<protein>
    <recommendedName>
        <fullName evidence="5">FlgD/Vpr Ig-like domain-containing protein</fullName>
    </recommendedName>
</protein>
<dbReference type="PRINTS" id="PR01185">
    <property type="entry name" value="INTEGRINA"/>
</dbReference>
<dbReference type="Gene3D" id="2.130.10.130">
    <property type="entry name" value="Integrin alpha, N-terminal"/>
    <property type="match status" value="7"/>
</dbReference>
<dbReference type="PROSITE" id="PS51470">
    <property type="entry name" value="FG_GAP"/>
    <property type="match status" value="9"/>
</dbReference>
<dbReference type="SMART" id="SM00191">
    <property type="entry name" value="Int_alpha"/>
    <property type="match status" value="13"/>
</dbReference>
<proteinExistence type="predicted"/>
<dbReference type="GO" id="GO:0007160">
    <property type="term" value="P:cell-matrix adhesion"/>
    <property type="evidence" value="ECO:0007669"/>
    <property type="project" value="TreeGrafter"/>
</dbReference>
<dbReference type="Proteomes" id="UP000580839">
    <property type="component" value="Unassembled WGS sequence"/>
</dbReference>
<feature type="domain" description="FlgD/Vpr Ig-like" evidence="5">
    <location>
        <begin position="1072"/>
        <end position="1132"/>
    </location>
</feature>
<evidence type="ECO:0000256" key="1">
    <source>
        <dbReference type="ARBA" id="ARBA00022729"/>
    </source>
</evidence>
<evidence type="ECO:0000256" key="2">
    <source>
        <dbReference type="ARBA" id="ARBA00022737"/>
    </source>
</evidence>
<dbReference type="Pfam" id="PF13860">
    <property type="entry name" value="FlgD_ig"/>
    <property type="match status" value="1"/>
</dbReference>
<comment type="caution">
    <text evidence="6">The sequence shown here is derived from an EMBL/GenBank/DDBJ whole genome shotgun (WGS) entry which is preliminary data.</text>
</comment>
<evidence type="ECO:0000259" key="5">
    <source>
        <dbReference type="Pfam" id="PF13860"/>
    </source>
</evidence>
<keyword evidence="3" id="KW-0325">Glycoprotein</keyword>
<dbReference type="GO" id="GO:0007229">
    <property type="term" value="P:integrin-mediated signaling pathway"/>
    <property type="evidence" value="ECO:0007669"/>
    <property type="project" value="TreeGrafter"/>
</dbReference>
<dbReference type="GO" id="GO:0005178">
    <property type="term" value="F:integrin binding"/>
    <property type="evidence" value="ECO:0007669"/>
    <property type="project" value="TreeGrafter"/>
</dbReference>
<name>A0A849SP36_UNCEI</name>
<dbReference type="GO" id="GO:0033627">
    <property type="term" value="P:cell adhesion mediated by integrin"/>
    <property type="evidence" value="ECO:0007669"/>
    <property type="project" value="TreeGrafter"/>
</dbReference>
<dbReference type="SUPFAM" id="SSF69318">
    <property type="entry name" value="Integrin alpha N-terminal domain"/>
    <property type="match status" value="4"/>
</dbReference>
<feature type="chain" id="PRO_5032497063" description="FlgD/Vpr Ig-like domain-containing protein" evidence="4">
    <location>
        <begin position="25"/>
        <end position="1147"/>
    </location>
</feature>
<evidence type="ECO:0000256" key="3">
    <source>
        <dbReference type="ARBA" id="ARBA00023180"/>
    </source>
</evidence>
<accession>A0A849SP36</accession>
<dbReference type="GO" id="GO:0008305">
    <property type="term" value="C:integrin complex"/>
    <property type="evidence" value="ECO:0007669"/>
    <property type="project" value="InterPro"/>
</dbReference>
<dbReference type="InterPro" id="IPR025965">
    <property type="entry name" value="FlgD/Vpr_Ig-like"/>
</dbReference>
<dbReference type="EMBL" id="JABFRW010000118">
    <property type="protein sequence ID" value="NOT34394.1"/>
    <property type="molecule type" value="Genomic_DNA"/>
</dbReference>
<evidence type="ECO:0000256" key="4">
    <source>
        <dbReference type="SAM" id="SignalP"/>
    </source>
</evidence>
<feature type="signal peptide" evidence="4">
    <location>
        <begin position="1"/>
        <end position="24"/>
    </location>
</feature>
<gene>
    <name evidence="6" type="ORF">HOP12_09515</name>
</gene>
<organism evidence="6 7">
    <name type="scientific">Eiseniibacteriota bacterium</name>
    <dbReference type="NCBI Taxonomy" id="2212470"/>
    <lineage>
        <taxon>Bacteria</taxon>
        <taxon>Candidatus Eiseniibacteriota</taxon>
    </lineage>
</organism>
<dbReference type="InterPro" id="IPR013519">
    <property type="entry name" value="Int_alpha_beta-p"/>
</dbReference>
<dbReference type="Pfam" id="PF01839">
    <property type="entry name" value="FG-GAP"/>
    <property type="match status" value="11"/>
</dbReference>
<dbReference type="InterPro" id="IPR028994">
    <property type="entry name" value="Integrin_alpha_N"/>
</dbReference>
<dbReference type="GO" id="GO:0009897">
    <property type="term" value="C:external side of plasma membrane"/>
    <property type="evidence" value="ECO:0007669"/>
    <property type="project" value="TreeGrafter"/>
</dbReference>
<dbReference type="AlphaFoldDB" id="A0A849SP36"/>
<reference evidence="6 7" key="1">
    <citation type="submission" date="2020-04" db="EMBL/GenBank/DDBJ databases">
        <title>Metagenomic profiling of ammonia- and methane-oxidizing microorganisms in a Dutch drinking water treatment plant.</title>
        <authorList>
            <person name="Poghosyan L."/>
            <person name="Leucker S."/>
        </authorList>
    </citation>
    <scope>NUCLEOTIDE SEQUENCE [LARGE SCALE GENOMIC DNA]</scope>
    <source>
        <strain evidence="6">S-RSF-IL-03</strain>
    </source>
</reference>
<evidence type="ECO:0000313" key="6">
    <source>
        <dbReference type="EMBL" id="NOT34394.1"/>
    </source>
</evidence>
<dbReference type="InterPro" id="IPR000413">
    <property type="entry name" value="Integrin_alpha"/>
</dbReference>